<dbReference type="InterPro" id="IPR004875">
    <property type="entry name" value="DDE_SF_endonuclease_dom"/>
</dbReference>
<proteinExistence type="predicted"/>
<dbReference type="PANTHER" id="PTHR19303:SF74">
    <property type="entry name" value="POGO TRANSPOSABLE ELEMENT WITH KRAB DOMAIN"/>
    <property type="match status" value="1"/>
</dbReference>
<evidence type="ECO:0000259" key="1">
    <source>
        <dbReference type="Pfam" id="PF03184"/>
    </source>
</evidence>
<dbReference type="AlphaFoldDB" id="C3Z732"/>
<dbReference type="InterPro" id="IPR050863">
    <property type="entry name" value="CenT-Element_Derived"/>
</dbReference>
<feature type="domain" description="DDE-1" evidence="1">
    <location>
        <begin position="334"/>
        <end position="480"/>
    </location>
</feature>
<dbReference type="EMBL" id="GG666590">
    <property type="protein sequence ID" value="EEN51628.1"/>
    <property type="molecule type" value="Genomic_DNA"/>
</dbReference>
<dbReference type="PANTHER" id="PTHR19303">
    <property type="entry name" value="TRANSPOSON"/>
    <property type="match status" value="1"/>
</dbReference>
<dbReference type="GO" id="GO:0003676">
    <property type="term" value="F:nucleic acid binding"/>
    <property type="evidence" value="ECO:0007669"/>
    <property type="project" value="InterPro"/>
</dbReference>
<accession>C3Z732</accession>
<evidence type="ECO:0000313" key="2">
    <source>
        <dbReference type="EMBL" id="EEN51628.1"/>
    </source>
</evidence>
<organism>
    <name type="scientific">Branchiostoma floridae</name>
    <name type="common">Florida lancelet</name>
    <name type="synonym">Amphioxus</name>
    <dbReference type="NCBI Taxonomy" id="7739"/>
    <lineage>
        <taxon>Eukaryota</taxon>
        <taxon>Metazoa</taxon>
        <taxon>Chordata</taxon>
        <taxon>Cephalochordata</taxon>
        <taxon>Leptocardii</taxon>
        <taxon>Amphioxiformes</taxon>
        <taxon>Branchiostomatidae</taxon>
        <taxon>Branchiostoma</taxon>
    </lineage>
</organism>
<name>C3Z732_BRAFL</name>
<gene>
    <name evidence="2" type="ORF">BRAFLDRAFT_117517</name>
</gene>
<reference evidence="2" key="1">
    <citation type="journal article" date="2008" name="Nature">
        <title>The amphioxus genome and the evolution of the chordate karyotype.</title>
        <authorList>
            <consortium name="US DOE Joint Genome Institute (JGI-PGF)"/>
            <person name="Putnam N.H."/>
            <person name="Butts T."/>
            <person name="Ferrier D.E.K."/>
            <person name="Furlong R.F."/>
            <person name="Hellsten U."/>
            <person name="Kawashima T."/>
            <person name="Robinson-Rechavi M."/>
            <person name="Shoguchi E."/>
            <person name="Terry A."/>
            <person name="Yu J.-K."/>
            <person name="Benito-Gutierrez E.L."/>
            <person name="Dubchak I."/>
            <person name="Garcia-Fernandez J."/>
            <person name="Gibson-Brown J.J."/>
            <person name="Grigoriev I.V."/>
            <person name="Horton A.C."/>
            <person name="de Jong P.J."/>
            <person name="Jurka J."/>
            <person name="Kapitonov V.V."/>
            <person name="Kohara Y."/>
            <person name="Kuroki Y."/>
            <person name="Lindquist E."/>
            <person name="Lucas S."/>
            <person name="Osoegawa K."/>
            <person name="Pennacchio L.A."/>
            <person name="Salamov A.A."/>
            <person name="Satou Y."/>
            <person name="Sauka-Spengler T."/>
            <person name="Schmutz J."/>
            <person name="Shin-I T."/>
            <person name="Toyoda A."/>
            <person name="Bronner-Fraser M."/>
            <person name="Fujiyama A."/>
            <person name="Holland L.Z."/>
            <person name="Holland P.W.H."/>
            <person name="Satoh N."/>
            <person name="Rokhsar D.S."/>
        </authorList>
    </citation>
    <scope>NUCLEOTIDE SEQUENCE [LARGE SCALE GENOMIC DNA]</scope>
    <source>
        <strain evidence="2">S238N-H82</strain>
        <tissue evidence="2">Testes</tissue>
    </source>
</reference>
<sequence>MNSQRQRTCLHYPILDWSDRTQRICHKTCIQSKDNTDVHAINQDPDSCLVHSFVNSTRDDDNTETVLSWLKKANPSLQPPTFPGLPNPADTDDPHLTAAVNKEVEKAMREAISRKRKRGSYGQYTPETRAKIAKLCIEIGPKKAAEKMSKEVGKQINESTARSIKRSYEKEVKRQGTNDIASFPRKNVGKPLKLGDLDADVQKFIRSTRDSGGVVNRCLVMSTAKGIVLQKDRSLLSEFGGPIEITQAWANSLLNRMNYVQRKGTKAARKLPTDYEETRDEFYARIQEAVRKHNIPADMIVNWDQTGVPIVPVGGWTLEEAGSRQVAVVGLEDKRQITALLTISLAGELLPPQVLYQGKTEACHPNFPFPEEWDVHHTPSHWSTEESMKRYVDTIISPYMAGQRERLGLQENQKGLDIFDVYKAQRTESVLTKLQEANVIPVFVPASCTGELQPLDADGGLNDALKKDMKSSFMTYYAESVAKEIEQNTIDDAKVDLRLSTLKPLHANWLLGAMDRLGGKKDLILRGWQRTGIQAAVEKVR</sequence>
<protein>
    <recommendedName>
        <fullName evidence="1">DDE-1 domain-containing protein</fullName>
    </recommendedName>
</protein>
<dbReference type="Pfam" id="PF03184">
    <property type="entry name" value="DDE_1"/>
    <property type="match status" value="1"/>
</dbReference>
<dbReference type="eggNOG" id="KOG3105">
    <property type="taxonomic scope" value="Eukaryota"/>
</dbReference>
<dbReference type="InParanoid" id="C3Z732"/>